<keyword evidence="2" id="KW-1185">Reference proteome</keyword>
<evidence type="ECO:0000313" key="1">
    <source>
        <dbReference type="EMBL" id="PJF17264.1"/>
    </source>
</evidence>
<reference evidence="1 2" key="1">
    <citation type="submission" date="2016-10" db="EMBL/GenBank/DDBJ databases">
        <title>The genome of Paramicrosporidium saccamoebae is the missing link in understanding Cryptomycota and Microsporidia evolution.</title>
        <authorList>
            <person name="Quandt C.A."/>
            <person name="Beaudet D."/>
            <person name="Corsaro D."/>
            <person name="Michel R."/>
            <person name="Corradi N."/>
            <person name="James T."/>
        </authorList>
    </citation>
    <scope>NUCLEOTIDE SEQUENCE [LARGE SCALE GENOMIC DNA]</scope>
    <source>
        <strain evidence="1 2">KSL3</strain>
    </source>
</reference>
<dbReference type="Proteomes" id="UP000240830">
    <property type="component" value="Unassembled WGS sequence"/>
</dbReference>
<organism evidence="1 2">
    <name type="scientific">Paramicrosporidium saccamoebae</name>
    <dbReference type="NCBI Taxonomy" id="1246581"/>
    <lineage>
        <taxon>Eukaryota</taxon>
        <taxon>Fungi</taxon>
        <taxon>Fungi incertae sedis</taxon>
        <taxon>Cryptomycota</taxon>
        <taxon>Cryptomycota incertae sedis</taxon>
        <taxon>Paramicrosporidium</taxon>
    </lineage>
</organism>
<dbReference type="AlphaFoldDB" id="A0A2H9THN2"/>
<proteinExistence type="predicted"/>
<gene>
    <name evidence="1" type="ORF">PSACC_02923</name>
</gene>
<name>A0A2H9THN2_9FUNG</name>
<accession>A0A2H9THN2</accession>
<evidence type="ECO:0000313" key="2">
    <source>
        <dbReference type="Proteomes" id="UP000240830"/>
    </source>
</evidence>
<dbReference type="EMBL" id="MTSL01000181">
    <property type="protein sequence ID" value="PJF17264.1"/>
    <property type="molecule type" value="Genomic_DNA"/>
</dbReference>
<protein>
    <submittedName>
        <fullName evidence="1">Uncharacterized protein</fullName>
    </submittedName>
</protein>
<comment type="caution">
    <text evidence="1">The sequence shown here is derived from an EMBL/GenBank/DDBJ whole genome shotgun (WGS) entry which is preliminary data.</text>
</comment>
<sequence>MSAASSSFQILWSSVISGGELEKRKDAAQAALVKISATKTKEALELLELGDYELQSQVMTILGRLARIARSIKLNVIPEDDRVASIIVSPLDTLHIREYLNTINRQAGAMFTLFHFLSCRVTSIKAAGVHFNNTEYSDNCIAGGLWIDVNSESVSINLRVRVVPLTTYFKGPDDDEPFVLDITYGSIHNLSVLNRTQLGLEGPDRNVFLEVELGSFESLSTALSALKRKVPKIGRTSVTNGILLGNSSGPVKVPEADNLADALIRESSPPPLSRSSSSCIISQKHRPDVFLNETEEQRLPIMNQSEVKEISNGIVPSARDSIDDFLCPALDDISGIISQDLSKFTTKLKRLQSKFVNKYQRSHMSASQYVSEICPDPFLQTTCRKVMMKLLCL</sequence>